<dbReference type="VEuPathDB" id="FungiDB:BD410DRAFT_847218"/>
<keyword evidence="1" id="KW-1133">Transmembrane helix</keyword>
<keyword evidence="1" id="KW-0472">Membrane</keyword>
<protein>
    <submittedName>
        <fullName evidence="2">Uncharacterized protein</fullName>
    </submittedName>
</protein>
<evidence type="ECO:0000256" key="1">
    <source>
        <dbReference type="SAM" id="Phobius"/>
    </source>
</evidence>
<sequence>MSALPTIFAVGRQMTLDFPRYFLNSLSEASYLLLSALNGIGWMVGKVNKNLQN</sequence>
<dbReference type="AlphaFoldDB" id="A0A4Y7PD39"/>
<proteinExistence type="predicted"/>
<keyword evidence="1" id="KW-0812">Transmembrane</keyword>
<keyword evidence="3" id="KW-1185">Reference proteome</keyword>
<feature type="transmembrane region" description="Helical" evidence="1">
    <location>
        <begin position="21"/>
        <end position="44"/>
    </location>
</feature>
<evidence type="ECO:0000313" key="3">
    <source>
        <dbReference type="Proteomes" id="UP000294933"/>
    </source>
</evidence>
<name>A0A4Y7PD39_9AGAM</name>
<dbReference type="Proteomes" id="UP000294933">
    <property type="component" value="Unassembled WGS sequence"/>
</dbReference>
<reference evidence="2 3" key="1">
    <citation type="submission" date="2018-06" db="EMBL/GenBank/DDBJ databases">
        <title>A transcriptomic atlas of mushroom development highlights an independent origin of complex multicellularity.</title>
        <authorList>
            <consortium name="DOE Joint Genome Institute"/>
            <person name="Krizsan K."/>
            <person name="Almasi E."/>
            <person name="Merenyi Z."/>
            <person name="Sahu N."/>
            <person name="Viragh M."/>
            <person name="Koszo T."/>
            <person name="Mondo S."/>
            <person name="Kiss B."/>
            <person name="Balint B."/>
            <person name="Kues U."/>
            <person name="Barry K."/>
            <person name="Hegedus J.C."/>
            <person name="Henrissat B."/>
            <person name="Johnson J."/>
            <person name="Lipzen A."/>
            <person name="Ohm R."/>
            <person name="Nagy I."/>
            <person name="Pangilinan J."/>
            <person name="Yan J."/>
            <person name="Xiong Y."/>
            <person name="Grigoriev I.V."/>
            <person name="Hibbett D.S."/>
            <person name="Nagy L.G."/>
        </authorList>
    </citation>
    <scope>NUCLEOTIDE SEQUENCE [LARGE SCALE GENOMIC DNA]</scope>
    <source>
        <strain evidence="2 3">SZMC22713</strain>
    </source>
</reference>
<evidence type="ECO:0000313" key="2">
    <source>
        <dbReference type="EMBL" id="TDL13194.1"/>
    </source>
</evidence>
<gene>
    <name evidence="2" type="ORF">BD410DRAFT_847218</name>
</gene>
<accession>A0A4Y7PD39</accession>
<organism evidence="2 3">
    <name type="scientific">Rickenella mellea</name>
    <dbReference type="NCBI Taxonomy" id="50990"/>
    <lineage>
        <taxon>Eukaryota</taxon>
        <taxon>Fungi</taxon>
        <taxon>Dikarya</taxon>
        <taxon>Basidiomycota</taxon>
        <taxon>Agaricomycotina</taxon>
        <taxon>Agaricomycetes</taxon>
        <taxon>Hymenochaetales</taxon>
        <taxon>Rickenellaceae</taxon>
        <taxon>Rickenella</taxon>
    </lineage>
</organism>
<dbReference type="EMBL" id="ML170865">
    <property type="protein sequence ID" value="TDL13194.1"/>
    <property type="molecule type" value="Genomic_DNA"/>
</dbReference>